<keyword evidence="2" id="KW-0472">Membrane</keyword>
<keyword evidence="2" id="KW-0812">Transmembrane</keyword>
<reference evidence="3" key="1">
    <citation type="submission" date="2015-07" db="EMBL/GenBank/DDBJ databases">
        <title>Draft Genome Sequences of Anaerolinea thermolimosa IMO-1, Bellilinea caldifistulae GOMI-1, Leptolinea tardivitalis YMTK-2, Levilinea saccharolytica KIBI-1,Longilinea arvoryzae KOME-1, Previously Described as Members of the Anaerolineaceae (Chloroflexi).</title>
        <authorList>
            <person name="Sekiguchi Y."/>
            <person name="Ohashi A."/>
            <person name="Matsuura N."/>
            <person name="Tourlousse M.D."/>
        </authorList>
    </citation>
    <scope>NUCLEOTIDE SEQUENCE [LARGE SCALE GENOMIC DNA]</scope>
    <source>
        <strain evidence="3">KOME-1</strain>
    </source>
</reference>
<dbReference type="AlphaFoldDB" id="A0A0S7B8C2"/>
<keyword evidence="4" id="KW-1185">Reference proteome</keyword>
<dbReference type="OrthoDB" id="2989901at2"/>
<dbReference type="GO" id="GO:0016020">
    <property type="term" value="C:membrane"/>
    <property type="evidence" value="ECO:0007669"/>
    <property type="project" value="InterPro"/>
</dbReference>
<evidence type="ECO:0000256" key="2">
    <source>
        <dbReference type="SAM" id="Phobius"/>
    </source>
</evidence>
<organism evidence="3">
    <name type="scientific">Longilinea arvoryzae</name>
    <dbReference type="NCBI Taxonomy" id="360412"/>
    <lineage>
        <taxon>Bacteria</taxon>
        <taxon>Bacillati</taxon>
        <taxon>Chloroflexota</taxon>
        <taxon>Anaerolineae</taxon>
        <taxon>Anaerolineales</taxon>
        <taxon>Anaerolineaceae</taxon>
        <taxon>Longilinea</taxon>
    </lineage>
</organism>
<keyword evidence="2" id="KW-1133">Transmembrane helix</keyword>
<feature type="compositionally biased region" description="Low complexity" evidence="1">
    <location>
        <begin position="141"/>
        <end position="171"/>
    </location>
</feature>
<dbReference type="Proteomes" id="UP000055060">
    <property type="component" value="Unassembled WGS sequence"/>
</dbReference>
<feature type="transmembrane region" description="Helical" evidence="2">
    <location>
        <begin position="88"/>
        <end position="112"/>
    </location>
</feature>
<gene>
    <name evidence="3" type="ORF">LARV_01346</name>
</gene>
<evidence type="ECO:0000313" key="4">
    <source>
        <dbReference type="Proteomes" id="UP000055060"/>
    </source>
</evidence>
<dbReference type="InterPro" id="IPR003425">
    <property type="entry name" value="CCB3/YggT"/>
</dbReference>
<evidence type="ECO:0000256" key="1">
    <source>
        <dbReference type="SAM" id="MobiDB-lite"/>
    </source>
</evidence>
<dbReference type="Pfam" id="PF02325">
    <property type="entry name" value="CCB3_YggT"/>
    <property type="match status" value="1"/>
</dbReference>
<dbReference type="STRING" id="360412.LARV_01346"/>
<dbReference type="RefSeq" id="WP_075072921.1">
    <property type="nucleotide sequence ID" value="NZ_DF967972.1"/>
</dbReference>
<feature type="transmembrane region" description="Helical" evidence="2">
    <location>
        <begin position="28"/>
        <end position="48"/>
    </location>
</feature>
<accession>A0A0S7B8C2</accession>
<sequence>MSDYREVETTEHEQGREQRVATFKVTQLIWLLLGILEALIALRVVFKLIGVNAANPFASLLYNVTEIFVAPFASLIGAPAAGGMVLEISSILAMFIYLLIGWALERIVYVLFYRPRGPVSVRQTTIAEHTPQQAPPGVSQTTTTDRITTQAPTGTSQTTTTERTNTPPDSR</sequence>
<proteinExistence type="predicted"/>
<protein>
    <submittedName>
        <fullName evidence="3">Predicted integral membrane protein</fullName>
    </submittedName>
</protein>
<feature type="transmembrane region" description="Helical" evidence="2">
    <location>
        <begin position="60"/>
        <end position="82"/>
    </location>
</feature>
<dbReference type="EMBL" id="DF967972">
    <property type="protein sequence ID" value="GAP13591.1"/>
    <property type="molecule type" value="Genomic_DNA"/>
</dbReference>
<name>A0A0S7B8C2_9CHLR</name>
<evidence type="ECO:0000313" key="3">
    <source>
        <dbReference type="EMBL" id="GAP13591.1"/>
    </source>
</evidence>
<feature type="region of interest" description="Disordered" evidence="1">
    <location>
        <begin position="127"/>
        <end position="171"/>
    </location>
</feature>